<evidence type="ECO:0000259" key="6">
    <source>
        <dbReference type="Pfam" id="PF05199"/>
    </source>
</evidence>
<evidence type="ECO:0000256" key="1">
    <source>
        <dbReference type="ARBA" id="ARBA00010790"/>
    </source>
</evidence>
<dbReference type="SUPFAM" id="SSF51905">
    <property type="entry name" value="FAD/NAD(P)-binding domain"/>
    <property type="match status" value="1"/>
</dbReference>
<protein>
    <submittedName>
        <fullName evidence="7">Glucose-methanol-choline oxidoreductase family protein</fullName>
    </submittedName>
</protein>
<dbReference type="PANTHER" id="PTHR46056">
    <property type="entry name" value="LONG-CHAIN-ALCOHOL OXIDASE"/>
    <property type="match status" value="1"/>
</dbReference>
<reference evidence="7 8" key="1">
    <citation type="journal article" date="2010" name="Science">
        <title>Genomic comparison of the ants Camponotus floridanus and Harpegnathos saltator.</title>
        <authorList>
            <person name="Bonasio R."/>
            <person name="Zhang G."/>
            <person name="Ye C."/>
            <person name="Mutti N.S."/>
            <person name="Fang X."/>
            <person name="Qin N."/>
            <person name="Donahue G."/>
            <person name="Yang P."/>
            <person name="Li Q."/>
            <person name="Li C."/>
            <person name="Zhang P."/>
            <person name="Huang Z."/>
            <person name="Berger S.L."/>
            <person name="Reinberg D."/>
            <person name="Wang J."/>
            <person name="Liebig J."/>
        </authorList>
    </citation>
    <scope>NUCLEOTIDE SEQUENCE [LARGE SCALE GENOMIC DNA]</scope>
    <source>
        <strain evidence="7 8">Hsal</strain>
    </source>
</reference>
<dbReference type="EMBL" id="CP017315">
    <property type="protein sequence ID" value="AQS42410.1"/>
    <property type="molecule type" value="Genomic_DNA"/>
</dbReference>
<accession>A0A1U9JX30</accession>
<dbReference type="Gene3D" id="3.50.50.60">
    <property type="entry name" value="FAD/NAD(P)-binding domain"/>
    <property type="match status" value="2"/>
</dbReference>
<feature type="domain" description="Glucose-methanol-choline oxidoreductase N-terminal" evidence="5">
    <location>
        <begin position="233"/>
        <end position="344"/>
    </location>
</feature>
<dbReference type="GO" id="GO:0050660">
    <property type="term" value="F:flavin adenine dinucleotide binding"/>
    <property type="evidence" value="ECO:0007669"/>
    <property type="project" value="InterPro"/>
</dbReference>
<dbReference type="Pfam" id="PF00732">
    <property type="entry name" value="GMC_oxred_N"/>
    <property type="match status" value="1"/>
</dbReference>
<reference evidence="7 8" key="2">
    <citation type="journal article" date="2016" name="Sci. Rep.">
        <title>The genome of Rhizobiales bacteria in predatory ants reveals urease gene functions but no genes for nitrogen fixation.</title>
        <authorList>
            <person name="Neuvonen M.M."/>
            <person name="Tamarit D."/>
            <person name="Naslund K."/>
            <person name="Liebig J."/>
            <person name="Feldhaar H."/>
            <person name="Moran N.A."/>
            <person name="Guy L."/>
            <person name="Andersson S.G."/>
        </authorList>
    </citation>
    <scope>NUCLEOTIDE SEQUENCE [LARGE SCALE GENOMIC DNA]</scope>
    <source>
        <strain evidence="7 8">Hsal</strain>
    </source>
</reference>
<evidence type="ECO:0000256" key="2">
    <source>
        <dbReference type="ARBA" id="ARBA00022630"/>
    </source>
</evidence>
<dbReference type="Proteomes" id="UP000188912">
    <property type="component" value="Chromosome"/>
</dbReference>
<dbReference type="InterPro" id="IPR007867">
    <property type="entry name" value="GMC_OxRtase_C"/>
</dbReference>
<evidence type="ECO:0000313" key="8">
    <source>
        <dbReference type="Proteomes" id="UP000188912"/>
    </source>
</evidence>
<dbReference type="AlphaFoldDB" id="A0A1U9JX30"/>
<evidence type="ECO:0000256" key="3">
    <source>
        <dbReference type="ARBA" id="ARBA00022827"/>
    </source>
</evidence>
<comment type="similarity">
    <text evidence="1">Belongs to the GMC oxidoreductase family.</text>
</comment>
<evidence type="ECO:0000256" key="4">
    <source>
        <dbReference type="ARBA" id="ARBA00023002"/>
    </source>
</evidence>
<name>A0A1U9JX30_9HYPH</name>
<keyword evidence="2" id="KW-0285">Flavoprotein</keyword>
<dbReference type="InterPro" id="IPR000172">
    <property type="entry name" value="GMC_OxRdtase_N"/>
</dbReference>
<dbReference type="PANTHER" id="PTHR46056:SF12">
    <property type="entry name" value="LONG-CHAIN-ALCOHOL OXIDASE"/>
    <property type="match status" value="1"/>
</dbReference>
<sequence length="588" mass="66193">MTITKQKKDVVIIGLGWVGSIVGIELAKEGYDILALERGEDQDTVPDWAYPRAADELKFAIRLETAVRPSNHTLTIRRGLNEVALPYRQLGSFLPGFGVGGAGVHWNAQTWRAHPEELILRSYVEHTFGDIIPDDMTVQDWGVTYDELESHYDMFEKVAGVAGTAGNIKGRMIEGGNPFEAWRTNDYPMPAQPQTYNCRLFSDTVKEMGYHPFPYPAAIASQSYVNPYGMQMGPCNFCGFCERFGCLNYSKGSPQVSVLAALKRYRNFEYRTKSDVLRIEKAKDNKTVTGVTYVTETGEEVFQPADLVILAGFMINNVHLLLTSGLGQPYNPYSGEGVIGRNYAYQTIVGESQLFFKNTSFNPFIGSGANGICIDDFGFARIDFAREGFIGGGRIATTQTNGQPVHSMPLPDGIPQWGAQWKEAVGTWYGHSMGIGQHCSNMAYRDAYLDLDPTYKDKYGRPLMRMTFNWHDNDIRLSQYISRRIDKIAEHMEPDVYKPSIMPDNNIYDVRPYQTTHTVGGAIMGENRRRSALNRYLQHWDYHNLFVPGANAFPQNLQQNPTGTIGALTYWMIEALKTDYLKNPRPLV</sequence>
<feature type="domain" description="Glucose-methanol-choline oxidoreductase C-terminal" evidence="6">
    <location>
        <begin position="448"/>
        <end position="568"/>
    </location>
</feature>
<keyword evidence="4" id="KW-0560">Oxidoreductase</keyword>
<dbReference type="STRING" id="1902579.BHV28_17410"/>
<evidence type="ECO:0000259" key="5">
    <source>
        <dbReference type="Pfam" id="PF00732"/>
    </source>
</evidence>
<dbReference type="InterPro" id="IPR036188">
    <property type="entry name" value="FAD/NAD-bd_sf"/>
</dbReference>
<keyword evidence="3" id="KW-0274">FAD</keyword>
<gene>
    <name evidence="7" type="ORF">BHV28_17410</name>
</gene>
<organism evidence="7 8">
    <name type="scientific">Candidatus Tokpelaia hoelldobleri</name>
    <dbReference type="NCBI Taxonomy" id="1902579"/>
    <lineage>
        <taxon>Bacteria</taxon>
        <taxon>Pseudomonadati</taxon>
        <taxon>Pseudomonadota</taxon>
        <taxon>Alphaproteobacteria</taxon>
        <taxon>Hyphomicrobiales</taxon>
        <taxon>Candidatus Tokpelaia</taxon>
    </lineage>
</organism>
<dbReference type="GO" id="GO:0016614">
    <property type="term" value="F:oxidoreductase activity, acting on CH-OH group of donors"/>
    <property type="evidence" value="ECO:0007669"/>
    <property type="project" value="InterPro"/>
</dbReference>
<dbReference type="Pfam" id="PF05199">
    <property type="entry name" value="GMC_oxred_C"/>
    <property type="match status" value="1"/>
</dbReference>
<dbReference type="KEGG" id="thd:BHV28_17410"/>
<evidence type="ECO:0000313" key="7">
    <source>
        <dbReference type="EMBL" id="AQS42410.1"/>
    </source>
</evidence>
<proteinExistence type="inferred from homology"/>
<keyword evidence="8" id="KW-1185">Reference proteome</keyword>